<comment type="cofactor">
    <cofactor evidence="4">
        <name>Mg(2+)</name>
        <dbReference type="ChEBI" id="CHEBI:18420"/>
    </cofactor>
    <text evidence="4">Binds 2 magnesium ions per monomer.</text>
</comment>
<gene>
    <name evidence="4 7" type="primary">trpD</name>
    <name evidence="7" type="ORF">GC250_00345</name>
</gene>
<keyword evidence="3 4" id="KW-0808">Transferase</keyword>
<reference evidence="7 8" key="1">
    <citation type="submission" date="2019-10" db="EMBL/GenBank/DDBJ databases">
        <title>Sequencing and Assembly of Multiple Reported Metal-Biooxidizing Members of the Extremely Thermoacidophilic Archaeal Family Sulfolobaceae.</title>
        <authorList>
            <person name="Counts J.A."/>
            <person name="Kelly R.M."/>
        </authorList>
    </citation>
    <scope>NUCLEOTIDE SEQUENCE [LARGE SCALE GENOMIC DNA]</scope>
    <source>
        <strain evidence="7 8">DSM 6482</strain>
    </source>
</reference>
<dbReference type="GO" id="GO:0000287">
    <property type="term" value="F:magnesium ion binding"/>
    <property type="evidence" value="ECO:0007669"/>
    <property type="project" value="UniProtKB-UniRule"/>
</dbReference>
<evidence type="ECO:0000256" key="1">
    <source>
        <dbReference type="ARBA" id="ARBA00022605"/>
    </source>
</evidence>
<feature type="binding site" evidence="4">
    <location>
        <begin position="88"/>
        <end position="91"/>
    </location>
    <ligand>
        <name>5-phospho-alpha-D-ribose 1-diphosphate</name>
        <dbReference type="ChEBI" id="CHEBI:58017"/>
    </ligand>
</feature>
<feature type="binding site" evidence="4">
    <location>
        <position position="222"/>
    </location>
    <ligand>
        <name>Mg(2+)</name>
        <dbReference type="ChEBI" id="CHEBI:18420"/>
        <label>2</label>
    </ligand>
</feature>
<dbReference type="AlphaFoldDB" id="A0A6A9QFE3"/>
<comment type="function">
    <text evidence="4">Catalyzes the transfer of the phosphoribosyl group of 5-phosphorylribose-1-pyrophosphate (PRPP) to anthranilate to yield N-(5'-phosphoribosyl)-anthranilate (PRA).</text>
</comment>
<dbReference type="Pfam" id="PF02885">
    <property type="entry name" value="Glycos_trans_3N"/>
    <property type="match status" value="1"/>
</dbReference>
<dbReference type="InterPro" id="IPR017459">
    <property type="entry name" value="Glycosyl_Trfase_fam3_N_dom"/>
</dbReference>
<protein>
    <recommendedName>
        <fullName evidence="4">Anthranilate phosphoribosyltransferase</fullName>
        <ecNumber evidence="4">2.4.2.18</ecNumber>
    </recommendedName>
</protein>
<dbReference type="GO" id="GO:0000162">
    <property type="term" value="P:L-tryptophan biosynthetic process"/>
    <property type="evidence" value="ECO:0007669"/>
    <property type="project" value="UniProtKB-UniRule"/>
</dbReference>
<keyword evidence="1 4" id="KW-0028">Amino-acid biosynthesis</keyword>
<dbReference type="GO" id="GO:0004048">
    <property type="term" value="F:anthranilate phosphoribosyltransferase activity"/>
    <property type="evidence" value="ECO:0007669"/>
    <property type="project" value="UniProtKB-UniRule"/>
</dbReference>
<dbReference type="Proteomes" id="UP000470772">
    <property type="component" value="Unassembled WGS sequence"/>
</dbReference>
<dbReference type="InterPro" id="IPR036320">
    <property type="entry name" value="Glycosyl_Trfase_fam3_N_dom_sf"/>
</dbReference>
<evidence type="ECO:0000256" key="4">
    <source>
        <dbReference type="HAMAP-Rule" id="MF_00211"/>
    </source>
</evidence>
<keyword evidence="2 4" id="KW-0328">Glycosyltransferase</keyword>
<feature type="binding site" evidence="4">
    <location>
        <position position="117"/>
    </location>
    <ligand>
        <name>5-phospho-alpha-D-ribose 1-diphosphate</name>
        <dbReference type="ChEBI" id="CHEBI:58017"/>
    </ligand>
</feature>
<feature type="domain" description="Glycosyl transferase family 3 N-terminal" evidence="6">
    <location>
        <begin position="5"/>
        <end position="63"/>
    </location>
</feature>
<comment type="catalytic activity">
    <reaction evidence="4">
        <text>N-(5-phospho-beta-D-ribosyl)anthranilate + diphosphate = 5-phospho-alpha-D-ribose 1-diphosphate + anthranilate</text>
        <dbReference type="Rhea" id="RHEA:11768"/>
        <dbReference type="ChEBI" id="CHEBI:16567"/>
        <dbReference type="ChEBI" id="CHEBI:18277"/>
        <dbReference type="ChEBI" id="CHEBI:33019"/>
        <dbReference type="ChEBI" id="CHEBI:58017"/>
        <dbReference type="EC" id="2.4.2.18"/>
    </reaction>
</comment>
<feature type="binding site" evidence="4">
    <location>
        <begin position="81"/>
        <end position="82"/>
    </location>
    <ligand>
        <name>5-phospho-alpha-D-ribose 1-diphosphate</name>
        <dbReference type="ChEBI" id="CHEBI:58017"/>
    </ligand>
</feature>
<evidence type="ECO:0000259" key="5">
    <source>
        <dbReference type="Pfam" id="PF00591"/>
    </source>
</evidence>
<dbReference type="UniPathway" id="UPA00035">
    <property type="reaction ID" value="UER00041"/>
</dbReference>
<feature type="binding site" evidence="4">
    <location>
        <position position="78"/>
    </location>
    <ligand>
        <name>5-phospho-alpha-D-ribose 1-diphosphate</name>
        <dbReference type="ChEBI" id="CHEBI:58017"/>
    </ligand>
</feature>
<comment type="pathway">
    <text evidence="4">Amino-acid biosynthesis; L-tryptophan biosynthesis; L-tryptophan from chorismate: step 2/5.</text>
</comment>
<feature type="binding site" evidence="4">
    <location>
        <position position="108"/>
    </location>
    <ligand>
        <name>anthranilate</name>
        <dbReference type="ChEBI" id="CHEBI:16567"/>
        <label>1</label>
    </ligand>
</feature>
<feature type="binding site" evidence="4">
    <location>
        <position position="223"/>
    </location>
    <ligand>
        <name>Mg(2+)</name>
        <dbReference type="ChEBI" id="CHEBI:18420"/>
        <label>2</label>
    </ligand>
</feature>
<dbReference type="GO" id="GO:0005829">
    <property type="term" value="C:cytosol"/>
    <property type="evidence" value="ECO:0007669"/>
    <property type="project" value="TreeGrafter"/>
</dbReference>
<feature type="domain" description="Glycosyl transferase family 3" evidence="5">
    <location>
        <begin position="72"/>
        <end position="316"/>
    </location>
</feature>
<keyword evidence="4" id="KW-0479">Metal-binding</keyword>
<dbReference type="NCBIfam" id="TIGR01245">
    <property type="entry name" value="trpD"/>
    <property type="match status" value="1"/>
</dbReference>
<dbReference type="InterPro" id="IPR035902">
    <property type="entry name" value="Nuc_phospho_transferase"/>
</dbReference>
<feature type="binding site" evidence="4">
    <location>
        <position position="90"/>
    </location>
    <ligand>
        <name>Mg(2+)</name>
        <dbReference type="ChEBI" id="CHEBI:18420"/>
        <label>1</label>
    </ligand>
</feature>
<evidence type="ECO:0000313" key="8">
    <source>
        <dbReference type="Proteomes" id="UP000470772"/>
    </source>
</evidence>
<dbReference type="EMBL" id="WGGD01000005">
    <property type="protein sequence ID" value="MUN27947.1"/>
    <property type="molecule type" value="Genomic_DNA"/>
</dbReference>
<feature type="binding site" evidence="4">
    <location>
        <begin position="105"/>
        <end position="113"/>
    </location>
    <ligand>
        <name>5-phospho-alpha-D-ribose 1-diphosphate</name>
        <dbReference type="ChEBI" id="CHEBI:58017"/>
    </ligand>
</feature>
<name>A0A6A9QFE3_SULME</name>
<dbReference type="SUPFAM" id="SSF52418">
    <property type="entry name" value="Nucleoside phosphorylase/phosphoribosyltransferase catalytic domain"/>
    <property type="match status" value="1"/>
</dbReference>
<comment type="subunit">
    <text evidence="4">Homodimer.</text>
</comment>
<evidence type="ECO:0000256" key="3">
    <source>
        <dbReference type="ARBA" id="ARBA00022679"/>
    </source>
</evidence>
<accession>A0A6A9QFE3</accession>
<feature type="binding site" evidence="4">
    <location>
        <position position="223"/>
    </location>
    <ligand>
        <name>Mg(2+)</name>
        <dbReference type="ChEBI" id="CHEBI:18420"/>
        <label>1</label>
    </ligand>
</feature>
<proteinExistence type="inferred from homology"/>
<dbReference type="SUPFAM" id="SSF47648">
    <property type="entry name" value="Nucleoside phosphorylase/phosphoribosyltransferase N-terminal domain"/>
    <property type="match status" value="1"/>
</dbReference>
<keyword evidence="4" id="KW-0460">Magnesium</keyword>
<dbReference type="InterPro" id="IPR000312">
    <property type="entry name" value="Glycosyl_Trfase_fam3"/>
</dbReference>
<keyword evidence="4" id="KW-0822">Tryptophan biosynthesis</keyword>
<dbReference type="PANTHER" id="PTHR43285:SF2">
    <property type="entry name" value="ANTHRANILATE PHOSPHORIBOSYLTRANSFERASE"/>
    <property type="match status" value="1"/>
</dbReference>
<feature type="binding site" evidence="4">
    <location>
        <position position="86"/>
    </location>
    <ligand>
        <name>5-phospho-alpha-D-ribose 1-diphosphate</name>
        <dbReference type="ChEBI" id="CHEBI:58017"/>
    </ligand>
</feature>
<dbReference type="Pfam" id="PF00591">
    <property type="entry name" value="Glycos_transf_3"/>
    <property type="match status" value="1"/>
</dbReference>
<dbReference type="InterPro" id="IPR005940">
    <property type="entry name" value="Anthranilate_Pribosyl_Tfrase"/>
</dbReference>
<evidence type="ECO:0000256" key="2">
    <source>
        <dbReference type="ARBA" id="ARBA00022676"/>
    </source>
</evidence>
<organism evidence="7 8">
    <name type="scientific">Sulfuracidifex metallicus DSM 6482 = JCM 9184</name>
    <dbReference type="NCBI Taxonomy" id="523847"/>
    <lineage>
        <taxon>Archaea</taxon>
        <taxon>Thermoproteota</taxon>
        <taxon>Thermoprotei</taxon>
        <taxon>Sulfolobales</taxon>
        <taxon>Sulfolobaceae</taxon>
        <taxon>Sulfuracidifex</taxon>
    </lineage>
</organism>
<feature type="binding site" evidence="4">
    <location>
        <position position="163"/>
    </location>
    <ligand>
        <name>anthranilate</name>
        <dbReference type="ChEBI" id="CHEBI:16567"/>
        <label>2</label>
    </ligand>
</feature>
<keyword evidence="8" id="KW-1185">Reference proteome</keyword>
<dbReference type="RefSeq" id="WP_156016041.1">
    <property type="nucleotide sequence ID" value="NZ_WGGD01000005.1"/>
</dbReference>
<keyword evidence="4" id="KW-0057">Aromatic amino acid biosynthesis</keyword>
<comment type="caution">
    <text evidence="4">Lacks conserved residue(s) required for the propagation of feature annotation.</text>
</comment>
<comment type="caution">
    <text evidence="7">The sequence shown here is derived from an EMBL/GenBank/DDBJ whole genome shotgun (WGS) entry which is preliminary data.</text>
</comment>
<evidence type="ECO:0000259" key="6">
    <source>
        <dbReference type="Pfam" id="PF02885"/>
    </source>
</evidence>
<feature type="binding site" evidence="4">
    <location>
        <position position="78"/>
    </location>
    <ligand>
        <name>anthranilate</name>
        <dbReference type="ChEBI" id="CHEBI:16567"/>
        <label>1</label>
    </ligand>
</feature>
<dbReference type="EC" id="2.4.2.18" evidence="4"/>
<sequence>MSSELRKLVEKRDLTSDEAFYIASSIMKGELPDALVAGILIALRMKGETPDEIASFVRSMRSFMIKAEGSPNSIDTAGTGGDGMNTVNVSTASAIAVSSVVPVFKHGNRAVSSSSGSADVLEAFGYDINVKPEEVSPLVRKTNFVFLFAQLYHPAMRNVAPIRKTLGVRTLFNVLGPFTNPASVKRQVIGVFSKDYMNVLIETAKILNYEKIILVHGEPGIDEVSVSGKTFVKILDHGKVLSEEFVPEDFGASIIDLNKLRTSSAEESAIRILRSSLGKDREVSSFIRANIAMDLLLIEKVKNLRDGYEMADSLLSELPSRAKQIISSHGNERKLQELLDKARG</sequence>
<dbReference type="Gene3D" id="3.40.1030.10">
    <property type="entry name" value="Nucleoside phosphorylase/phosphoribosyltransferase catalytic domain"/>
    <property type="match status" value="1"/>
</dbReference>
<dbReference type="PANTHER" id="PTHR43285">
    <property type="entry name" value="ANTHRANILATE PHOSPHORIBOSYLTRANSFERASE"/>
    <property type="match status" value="1"/>
</dbReference>
<comment type="similarity">
    <text evidence="4">Belongs to the anthranilate phosphoribosyltransferase family.</text>
</comment>
<evidence type="ECO:0000313" key="7">
    <source>
        <dbReference type="EMBL" id="MUN27947.1"/>
    </source>
</evidence>
<dbReference type="Gene3D" id="1.20.970.10">
    <property type="entry name" value="Transferase, Pyrimidine Nucleoside Phosphorylase, Chain C"/>
    <property type="match status" value="1"/>
</dbReference>
<dbReference type="HAMAP" id="MF_00211">
    <property type="entry name" value="TrpD"/>
    <property type="match status" value="1"/>
</dbReference>